<feature type="domain" description="WSC" evidence="9">
    <location>
        <begin position="30"/>
        <end position="124"/>
    </location>
</feature>
<dbReference type="PANTHER" id="PTHR24269:SF16">
    <property type="entry name" value="PROTEIN SLG1"/>
    <property type="match status" value="1"/>
</dbReference>
<evidence type="ECO:0000256" key="7">
    <source>
        <dbReference type="SAM" id="MobiDB-lite"/>
    </source>
</evidence>
<protein>
    <submittedName>
        <fullName evidence="10">AP_endonuc_2 domain-containing protein</fullName>
    </submittedName>
</protein>
<reference evidence="10" key="1">
    <citation type="submission" date="2019-10" db="EMBL/GenBank/DDBJ databases">
        <authorList>
            <person name="Nor Muhammad N."/>
        </authorList>
    </citation>
    <scope>NUCLEOTIDE SEQUENCE</scope>
</reference>
<evidence type="ECO:0000256" key="3">
    <source>
        <dbReference type="ARBA" id="ARBA00022729"/>
    </source>
</evidence>
<evidence type="ECO:0000256" key="1">
    <source>
        <dbReference type="ARBA" id="ARBA00004167"/>
    </source>
</evidence>
<evidence type="ECO:0000256" key="8">
    <source>
        <dbReference type="SAM" id="SignalP"/>
    </source>
</evidence>
<organism evidence="10">
    <name type="scientific">Ganoderma boninense</name>
    <dbReference type="NCBI Taxonomy" id="34458"/>
    <lineage>
        <taxon>Eukaryota</taxon>
        <taxon>Fungi</taxon>
        <taxon>Dikarya</taxon>
        <taxon>Basidiomycota</taxon>
        <taxon>Agaricomycotina</taxon>
        <taxon>Agaricomycetes</taxon>
        <taxon>Polyporales</taxon>
        <taxon>Polyporaceae</taxon>
        <taxon>Ganoderma</taxon>
    </lineage>
</organism>
<dbReference type="EMBL" id="LR725561">
    <property type="protein sequence ID" value="VWO96346.1"/>
    <property type="molecule type" value="Genomic_DNA"/>
</dbReference>
<evidence type="ECO:0000256" key="6">
    <source>
        <dbReference type="ARBA" id="ARBA00023180"/>
    </source>
</evidence>
<feature type="signal peptide" evidence="8">
    <location>
        <begin position="1"/>
        <end position="20"/>
    </location>
</feature>
<dbReference type="SMART" id="SM00321">
    <property type="entry name" value="WSC"/>
    <property type="match status" value="1"/>
</dbReference>
<dbReference type="InterPro" id="IPR002889">
    <property type="entry name" value="WSC_carb-bd"/>
</dbReference>
<evidence type="ECO:0000259" key="9">
    <source>
        <dbReference type="PROSITE" id="PS51212"/>
    </source>
</evidence>
<dbReference type="PANTHER" id="PTHR24269">
    <property type="entry name" value="KREMEN PROTEIN"/>
    <property type="match status" value="1"/>
</dbReference>
<dbReference type="AlphaFoldDB" id="A0A5K1JXB6"/>
<accession>A0A5K1JXB6</accession>
<feature type="chain" id="PRO_5023803779" evidence="8">
    <location>
        <begin position="21"/>
        <end position="172"/>
    </location>
</feature>
<evidence type="ECO:0000256" key="4">
    <source>
        <dbReference type="ARBA" id="ARBA00022989"/>
    </source>
</evidence>
<feature type="region of interest" description="Disordered" evidence="7">
    <location>
        <begin position="145"/>
        <end position="172"/>
    </location>
</feature>
<dbReference type="GO" id="GO:0005886">
    <property type="term" value="C:plasma membrane"/>
    <property type="evidence" value="ECO:0007669"/>
    <property type="project" value="TreeGrafter"/>
</dbReference>
<keyword evidence="5" id="KW-0472">Membrane</keyword>
<keyword evidence="3 8" id="KW-0732">Signal</keyword>
<dbReference type="PROSITE" id="PS51212">
    <property type="entry name" value="WSC"/>
    <property type="match status" value="1"/>
</dbReference>
<keyword evidence="2" id="KW-0812">Transmembrane</keyword>
<evidence type="ECO:0000313" key="10">
    <source>
        <dbReference type="EMBL" id="VWO96346.1"/>
    </source>
</evidence>
<keyword evidence="4" id="KW-1133">Transmembrane helix</keyword>
<evidence type="ECO:0000256" key="2">
    <source>
        <dbReference type="ARBA" id="ARBA00022692"/>
    </source>
</evidence>
<proteinExistence type="predicted"/>
<evidence type="ECO:0000256" key="5">
    <source>
        <dbReference type="ARBA" id="ARBA00023136"/>
    </source>
</evidence>
<dbReference type="Pfam" id="PF01822">
    <property type="entry name" value="WSC"/>
    <property type="match status" value="1"/>
</dbReference>
<keyword evidence="6" id="KW-0325">Glycoprotein</keyword>
<comment type="subcellular location">
    <subcellularLocation>
        <location evidence="1">Membrane</location>
        <topology evidence="1">Single-pass membrane protein</topology>
    </subcellularLocation>
</comment>
<sequence>MAQLLVLAFAVLTIAYCGNAFNPPIVPLGWTTVYPCVVDNATSRVITNSVGASYTDNTPASCIDRCDTANYTYAGVEYSNECFCGTGLISTLQAAPPTDCNMTCAGDASLSCGASLRIQVGSLSYVDISAASAFSRRDINRSTSPLRSLQAHAPRKAASSTHRPPLMPAFST</sequence>
<dbReference type="InterPro" id="IPR051836">
    <property type="entry name" value="Kremen_rcpt"/>
</dbReference>
<name>A0A5K1JXB6_9APHY</name>
<gene>
    <name evidence="10" type="primary">Q6FM27</name>
</gene>